<dbReference type="Pfam" id="PF00271">
    <property type="entry name" value="Helicase_C"/>
    <property type="match status" value="1"/>
</dbReference>
<evidence type="ECO:0000256" key="3">
    <source>
        <dbReference type="ARBA" id="ARBA00022806"/>
    </source>
</evidence>
<evidence type="ECO:0000259" key="6">
    <source>
        <dbReference type="PROSITE" id="PS51194"/>
    </source>
</evidence>
<dbReference type="Proteomes" id="UP000178444">
    <property type="component" value="Unassembled WGS sequence"/>
</dbReference>
<keyword evidence="3" id="KW-0347">Helicase</keyword>
<evidence type="ECO:0000256" key="4">
    <source>
        <dbReference type="ARBA" id="ARBA00022840"/>
    </source>
</evidence>
<accession>A0A1F8GQZ6</accession>
<gene>
    <name evidence="7" type="ORF">A2941_00840</name>
</gene>
<dbReference type="InterPro" id="IPR011545">
    <property type="entry name" value="DEAD/DEAH_box_helicase_dom"/>
</dbReference>
<reference evidence="7 8" key="1">
    <citation type="journal article" date="2016" name="Nat. Commun.">
        <title>Thousands of microbial genomes shed light on interconnected biogeochemical processes in an aquifer system.</title>
        <authorList>
            <person name="Anantharaman K."/>
            <person name="Brown C.T."/>
            <person name="Hug L.A."/>
            <person name="Sharon I."/>
            <person name="Castelle C.J."/>
            <person name="Probst A.J."/>
            <person name="Thomas B.C."/>
            <person name="Singh A."/>
            <person name="Wilkins M.J."/>
            <person name="Karaoz U."/>
            <person name="Brodie E.L."/>
            <person name="Williams K.H."/>
            <person name="Hubbard S.S."/>
            <person name="Banfield J.F."/>
        </authorList>
    </citation>
    <scope>NUCLEOTIDE SEQUENCE [LARGE SCALE GENOMIC DNA]</scope>
</reference>
<keyword evidence="4" id="KW-0067">ATP-binding</keyword>
<dbReference type="PANTHER" id="PTHR14025">
    <property type="entry name" value="FANCONI ANEMIA GROUP M FANCM FAMILY MEMBER"/>
    <property type="match status" value="1"/>
</dbReference>
<dbReference type="SMART" id="SM00487">
    <property type="entry name" value="DEXDc"/>
    <property type="match status" value="1"/>
</dbReference>
<sequence length="508" mass="58778">MDLAFVQSVWDRLPYHHFPDRILSKLRGHWETKAIEILTALADNRNVGLVGDTGSGKTIVAILAALGLRSRTLFLAPTRYLVYDHGERFNRITGRPEEAVCFTGDTNAGKRDWNNSVRRLIFCTPETFWSDFRKHRIRDIRDFNLVIFDECHTVVGRKDSIWIAKVANDFKLPIIALTASPGGNIERIETIKSNCFINEFMRLEVPMPAKYENCLFVPMDETLRKIDHLFGELTVLLLLKLHRLGVHFDPTRTDIKSLKAIGLLKNWQEKTALAHLFYLHHAHWTAVTESYSTLLVYDSELQVRAVKSACIRDFLYHQHWQEIVSRARENEDDHPKIRAFVELVQERANLNQRMLVFVNNKETGRYLIRQLETAGIRADKVFGGRDRRTKLQRETLARLSVGELDVVIATSTLELGVSVPEVNVVVHYSLPMTETSRIQRSGRTGRFRSGEVIFLTMSHRFDEAIYWGVKKEERTMKNIVVGRMQTRPEPKRELPLFDGSFEPRLSRR</sequence>
<evidence type="ECO:0008006" key="9">
    <source>
        <dbReference type="Google" id="ProtNLM"/>
    </source>
</evidence>
<dbReference type="PANTHER" id="PTHR14025:SF20">
    <property type="entry name" value="FANCONI ANEMIA GROUP M PROTEIN"/>
    <property type="match status" value="1"/>
</dbReference>
<evidence type="ECO:0000313" key="8">
    <source>
        <dbReference type="Proteomes" id="UP000178444"/>
    </source>
</evidence>
<organism evidence="7 8">
    <name type="scientific">Candidatus Yanofskybacteria bacterium RIFCSPLOWO2_01_FULL_49_17</name>
    <dbReference type="NCBI Taxonomy" id="1802700"/>
    <lineage>
        <taxon>Bacteria</taxon>
        <taxon>Candidatus Yanofskyibacteriota</taxon>
    </lineage>
</organism>
<evidence type="ECO:0000259" key="5">
    <source>
        <dbReference type="PROSITE" id="PS51192"/>
    </source>
</evidence>
<dbReference type="PROSITE" id="PS51192">
    <property type="entry name" value="HELICASE_ATP_BIND_1"/>
    <property type="match status" value="1"/>
</dbReference>
<dbReference type="SMART" id="SM00490">
    <property type="entry name" value="HELICc"/>
    <property type="match status" value="1"/>
</dbReference>
<name>A0A1F8GQZ6_9BACT</name>
<dbReference type="InterPro" id="IPR014001">
    <property type="entry name" value="Helicase_ATP-bd"/>
</dbReference>
<evidence type="ECO:0000313" key="7">
    <source>
        <dbReference type="EMBL" id="OGN27877.1"/>
    </source>
</evidence>
<keyword evidence="2" id="KW-0378">Hydrolase</keyword>
<dbReference type="Gene3D" id="3.40.50.300">
    <property type="entry name" value="P-loop containing nucleotide triphosphate hydrolases"/>
    <property type="match status" value="2"/>
</dbReference>
<dbReference type="PROSITE" id="PS51194">
    <property type="entry name" value="HELICASE_CTER"/>
    <property type="match status" value="1"/>
</dbReference>
<evidence type="ECO:0000256" key="1">
    <source>
        <dbReference type="ARBA" id="ARBA00022741"/>
    </source>
</evidence>
<proteinExistence type="predicted"/>
<dbReference type="GO" id="GO:0005524">
    <property type="term" value="F:ATP binding"/>
    <property type="evidence" value="ECO:0007669"/>
    <property type="project" value="UniProtKB-KW"/>
</dbReference>
<feature type="domain" description="Helicase ATP-binding" evidence="5">
    <location>
        <begin position="38"/>
        <end position="199"/>
    </location>
</feature>
<dbReference type="InterPro" id="IPR001650">
    <property type="entry name" value="Helicase_C-like"/>
</dbReference>
<feature type="domain" description="Helicase C-terminal" evidence="6">
    <location>
        <begin position="336"/>
        <end position="495"/>
    </location>
</feature>
<dbReference type="Pfam" id="PF00270">
    <property type="entry name" value="DEAD"/>
    <property type="match status" value="1"/>
</dbReference>
<protein>
    <recommendedName>
        <fullName evidence="9">DEAD/DEAH box helicase</fullName>
    </recommendedName>
</protein>
<dbReference type="InterPro" id="IPR027417">
    <property type="entry name" value="P-loop_NTPase"/>
</dbReference>
<dbReference type="GO" id="GO:0016787">
    <property type="term" value="F:hydrolase activity"/>
    <property type="evidence" value="ECO:0007669"/>
    <property type="project" value="UniProtKB-KW"/>
</dbReference>
<comment type="caution">
    <text evidence="7">The sequence shown here is derived from an EMBL/GenBank/DDBJ whole genome shotgun (WGS) entry which is preliminary data.</text>
</comment>
<dbReference type="SUPFAM" id="SSF52540">
    <property type="entry name" value="P-loop containing nucleoside triphosphate hydrolases"/>
    <property type="match status" value="1"/>
</dbReference>
<dbReference type="GO" id="GO:0004386">
    <property type="term" value="F:helicase activity"/>
    <property type="evidence" value="ECO:0007669"/>
    <property type="project" value="UniProtKB-KW"/>
</dbReference>
<keyword evidence="1" id="KW-0547">Nucleotide-binding</keyword>
<dbReference type="GO" id="GO:0003676">
    <property type="term" value="F:nucleic acid binding"/>
    <property type="evidence" value="ECO:0007669"/>
    <property type="project" value="InterPro"/>
</dbReference>
<dbReference type="AlphaFoldDB" id="A0A1F8GQZ6"/>
<evidence type="ECO:0000256" key="2">
    <source>
        <dbReference type="ARBA" id="ARBA00022801"/>
    </source>
</evidence>
<dbReference type="EMBL" id="MGKO01000006">
    <property type="protein sequence ID" value="OGN27877.1"/>
    <property type="molecule type" value="Genomic_DNA"/>
</dbReference>